<dbReference type="GO" id="GO:0005665">
    <property type="term" value="C:RNA polymerase II, core complex"/>
    <property type="evidence" value="ECO:0007669"/>
    <property type="project" value="InterPro"/>
</dbReference>
<name>A0A3M7S6S2_BRAPC</name>
<dbReference type="EMBL" id="REGN01001950">
    <property type="protein sequence ID" value="RNA31359.1"/>
    <property type="molecule type" value="Genomic_DNA"/>
</dbReference>
<dbReference type="Proteomes" id="UP000276133">
    <property type="component" value="Unassembled WGS sequence"/>
</dbReference>
<dbReference type="InterPro" id="IPR028363">
    <property type="entry name" value="RPB6"/>
</dbReference>
<dbReference type="Pfam" id="PF01192">
    <property type="entry name" value="RNA_pol_Rpb6"/>
    <property type="match status" value="1"/>
</dbReference>
<dbReference type="PIRSF" id="PIRSF500154">
    <property type="entry name" value="RPB6"/>
    <property type="match status" value="1"/>
</dbReference>
<reference evidence="8 9" key="1">
    <citation type="journal article" date="2018" name="Sci. Rep.">
        <title>Genomic signatures of local adaptation to the degree of environmental predictability in rotifers.</title>
        <authorList>
            <person name="Franch-Gras L."/>
            <person name="Hahn C."/>
            <person name="Garcia-Roger E.M."/>
            <person name="Carmona M.J."/>
            <person name="Serra M."/>
            <person name="Gomez A."/>
        </authorList>
    </citation>
    <scope>NUCLEOTIDE SEQUENCE [LARGE SCALE GENOMIC DNA]</scope>
    <source>
        <strain evidence="8">HYR1</strain>
    </source>
</reference>
<dbReference type="Gene3D" id="3.90.940.10">
    <property type="match status" value="1"/>
</dbReference>
<comment type="subcellular location">
    <subcellularLocation>
        <location evidence="1">Nucleus</location>
    </subcellularLocation>
</comment>
<dbReference type="InterPro" id="IPR020708">
    <property type="entry name" value="DNA-dir_RNA_polK_14-18kDa_CS"/>
</dbReference>
<evidence type="ECO:0000256" key="7">
    <source>
        <dbReference type="SAM" id="MobiDB-lite"/>
    </source>
</evidence>
<keyword evidence="4" id="KW-0539">Nucleus</keyword>
<dbReference type="GO" id="GO:0005736">
    <property type="term" value="C:RNA polymerase I complex"/>
    <property type="evidence" value="ECO:0007669"/>
    <property type="project" value="TreeGrafter"/>
</dbReference>
<feature type="region of interest" description="Disordered" evidence="7">
    <location>
        <begin position="1"/>
        <end position="24"/>
    </location>
</feature>
<dbReference type="GO" id="GO:0006366">
    <property type="term" value="P:transcription by RNA polymerase II"/>
    <property type="evidence" value="ECO:0007669"/>
    <property type="project" value="TreeGrafter"/>
</dbReference>
<comment type="similarity">
    <text evidence="5">Belongs to the archaeal Rpo6/eukaryotic RPB6 RNA polymerase subunit family.</text>
</comment>
<evidence type="ECO:0000256" key="6">
    <source>
        <dbReference type="ARBA" id="ARBA00030456"/>
    </source>
</evidence>
<evidence type="ECO:0000313" key="9">
    <source>
        <dbReference type="Proteomes" id="UP000276133"/>
    </source>
</evidence>
<keyword evidence="2 8" id="KW-0240">DNA-directed RNA polymerase</keyword>
<keyword evidence="3" id="KW-0804">Transcription</keyword>
<sequence length="126" mass="14809">MAEEEYDEFEEEELDNEEEYIEDQAEHEAEAIEILKAEESGIESIREKRTTSPYMTKYERARILGTRALQISMCAPIMVELENEFDPLEIAKKELKEKKIPFVIKRKLPDGSVELWPINDLIIIDF</sequence>
<dbReference type="GO" id="GO:0003677">
    <property type="term" value="F:DNA binding"/>
    <property type="evidence" value="ECO:0007669"/>
    <property type="project" value="InterPro"/>
</dbReference>
<protein>
    <recommendedName>
        <fullName evidence="6">RPB6 homolog</fullName>
    </recommendedName>
</protein>
<evidence type="ECO:0000256" key="5">
    <source>
        <dbReference type="ARBA" id="ARBA00025773"/>
    </source>
</evidence>
<gene>
    <name evidence="8" type="ORF">BpHYR1_017730</name>
</gene>
<proteinExistence type="inferred from homology"/>
<dbReference type="GO" id="GO:0003899">
    <property type="term" value="F:DNA-directed RNA polymerase activity"/>
    <property type="evidence" value="ECO:0007669"/>
    <property type="project" value="InterPro"/>
</dbReference>
<keyword evidence="8" id="KW-0548">Nucleotidyltransferase</keyword>
<dbReference type="GO" id="GO:0006360">
    <property type="term" value="P:transcription by RNA polymerase I"/>
    <property type="evidence" value="ECO:0007669"/>
    <property type="project" value="TreeGrafter"/>
</dbReference>
<evidence type="ECO:0000256" key="2">
    <source>
        <dbReference type="ARBA" id="ARBA00022478"/>
    </source>
</evidence>
<feature type="compositionally biased region" description="Acidic residues" evidence="7">
    <location>
        <begin position="1"/>
        <end position="23"/>
    </location>
</feature>
<dbReference type="HAMAP" id="MF_00192">
    <property type="entry name" value="RNApol_arch_Rpo6"/>
    <property type="match status" value="1"/>
</dbReference>
<dbReference type="InterPro" id="IPR006111">
    <property type="entry name" value="Rpo6/Rpb6"/>
</dbReference>
<evidence type="ECO:0000256" key="4">
    <source>
        <dbReference type="ARBA" id="ARBA00023242"/>
    </source>
</evidence>
<dbReference type="PANTHER" id="PTHR47227">
    <property type="entry name" value="DNA-DIRECTED RNA POLYMERASE SUBUNIT K"/>
    <property type="match status" value="1"/>
</dbReference>
<dbReference type="NCBIfam" id="NF002208">
    <property type="entry name" value="PRK01099.1-3"/>
    <property type="match status" value="1"/>
</dbReference>
<evidence type="ECO:0000313" key="8">
    <source>
        <dbReference type="EMBL" id="RNA31359.1"/>
    </source>
</evidence>
<dbReference type="GO" id="GO:0042797">
    <property type="term" value="P:tRNA transcription by RNA polymerase III"/>
    <property type="evidence" value="ECO:0007669"/>
    <property type="project" value="TreeGrafter"/>
</dbReference>
<dbReference type="PANTHER" id="PTHR47227:SF5">
    <property type="entry name" value="DNA-DIRECTED RNA POLYMERASES I, II, AND III SUBUNIT RPABC2"/>
    <property type="match status" value="1"/>
</dbReference>
<organism evidence="8 9">
    <name type="scientific">Brachionus plicatilis</name>
    <name type="common">Marine rotifer</name>
    <name type="synonym">Brachionus muelleri</name>
    <dbReference type="NCBI Taxonomy" id="10195"/>
    <lineage>
        <taxon>Eukaryota</taxon>
        <taxon>Metazoa</taxon>
        <taxon>Spiralia</taxon>
        <taxon>Gnathifera</taxon>
        <taxon>Rotifera</taxon>
        <taxon>Eurotatoria</taxon>
        <taxon>Monogononta</taxon>
        <taxon>Pseudotrocha</taxon>
        <taxon>Ploima</taxon>
        <taxon>Brachionidae</taxon>
        <taxon>Brachionus</taxon>
    </lineage>
</organism>
<dbReference type="STRING" id="10195.A0A3M7S6S2"/>
<dbReference type="AlphaFoldDB" id="A0A3M7S6S2"/>
<dbReference type="SUPFAM" id="SSF63562">
    <property type="entry name" value="RPB6/omega subunit-like"/>
    <property type="match status" value="1"/>
</dbReference>
<dbReference type="InterPro" id="IPR006110">
    <property type="entry name" value="Pol_omega/Rpo6/RPB6"/>
</dbReference>
<evidence type="ECO:0000256" key="3">
    <source>
        <dbReference type="ARBA" id="ARBA00023163"/>
    </source>
</evidence>
<dbReference type="OrthoDB" id="259769at2759"/>
<dbReference type="NCBIfam" id="NF002207">
    <property type="entry name" value="PRK01099.1-2"/>
    <property type="match status" value="1"/>
</dbReference>
<keyword evidence="9" id="KW-1185">Reference proteome</keyword>
<keyword evidence="8" id="KW-0808">Transferase</keyword>
<dbReference type="InterPro" id="IPR036161">
    <property type="entry name" value="RPB6/omega-like_sf"/>
</dbReference>
<comment type="caution">
    <text evidence="8">The sequence shown here is derived from an EMBL/GenBank/DDBJ whole genome shotgun (WGS) entry which is preliminary data.</text>
</comment>
<dbReference type="SMART" id="SM01409">
    <property type="entry name" value="RNA_pol_Rpb6"/>
    <property type="match status" value="1"/>
</dbReference>
<accession>A0A3M7S6S2</accession>
<dbReference type="PIRSF" id="PIRSF000778">
    <property type="entry name" value="RpoK/RPB6"/>
    <property type="match status" value="1"/>
</dbReference>
<dbReference type="PROSITE" id="PS01111">
    <property type="entry name" value="RNA_POL_K_14KD"/>
    <property type="match status" value="1"/>
</dbReference>
<dbReference type="GO" id="GO:0005666">
    <property type="term" value="C:RNA polymerase III complex"/>
    <property type="evidence" value="ECO:0007669"/>
    <property type="project" value="TreeGrafter"/>
</dbReference>
<evidence type="ECO:0000256" key="1">
    <source>
        <dbReference type="ARBA" id="ARBA00004123"/>
    </source>
</evidence>